<evidence type="ECO:0000256" key="2">
    <source>
        <dbReference type="PROSITE-ProRule" id="PRU00192"/>
    </source>
</evidence>
<reference evidence="6" key="1">
    <citation type="submission" date="2016-06" db="UniProtKB">
        <authorList>
            <consortium name="WormBaseParasite"/>
        </authorList>
    </citation>
    <scope>IDENTIFICATION</scope>
</reference>
<evidence type="ECO:0000313" key="4">
    <source>
        <dbReference type="EMBL" id="VDP51843.1"/>
    </source>
</evidence>
<keyword evidence="1 2" id="KW-0728">SH3 domain</keyword>
<evidence type="ECO:0000259" key="3">
    <source>
        <dbReference type="PROSITE" id="PS50002"/>
    </source>
</evidence>
<feature type="domain" description="SH3" evidence="3">
    <location>
        <begin position="24"/>
        <end position="85"/>
    </location>
</feature>
<reference evidence="4 5" key="2">
    <citation type="submission" date="2018-11" db="EMBL/GenBank/DDBJ databases">
        <authorList>
            <consortium name="Pathogen Informatics"/>
        </authorList>
    </citation>
    <scope>NUCLEOTIDE SEQUENCE [LARGE SCALE GENOMIC DNA]</scope>
</reference>
<dbReference type="WBParaSite" id="SBAD_0001320701-mRNA-1">
    <property type="protein sequence ID" value="SBAD_0001320701-mRNA-1"/>
    <property type="gene ID" value="SBAD_0001320701"/>
</dbReference>
<protein>
    <submittedName>
        <fullName evidence="6">SH3 domain-containing protein</fullName>
    </submittedName>
</protein>
<evidence type="ECO:0000313" key="5">
    <source>
        <dbReference type="Proteomes" id="UP000270296"/>
    </source>
</evidence>
<dbReference type="FunFam" id="2.30.30.40:FF:000070">
    <property type="entry name" value="Alpha-(1,6)-fucosyltransferase"/>
    <property type="match status" value="1"/>
</dbReference>
<proteinExistence type="predicted"/>
<dbReference type="SMART" id="SM00326">
    <property type="entry name" value="SH3"/>
    <property type="match status" value="1"/>
</dbReference>
<dbReference type="Proteomes" id="UP000270296">
    <property type="component" value="Unassembled WGS sequence"/>
</dbReference>
<organism evidence="6">
    <name type="scientific">Soboliphyme baturini</name>
    <dbReference type="NCBI Taxonomy" id="241478"/>
    <lineage>
        <taxon>Eukaryota</taxon>
        <taxon>Metazoa</taxon>
        <taxon>Ecdysozoa</taxon>
        <taxon>Nematoda</taxon>
        <taxon>Enoplea</taxon>
        <taxon>Dorylaimia</taxon>
        <taxon>Dioctophymatida</taxon>
        <taxon>Dioctophymatoidea</taxon>
        <taxon>Soboliphymatidae</taxon>
        <taxon>Soboliphyme</taxon>
    </lineage>
</organism>
<dbReference type="InterPro" id="IPR035653">
    <property type="entry name" value="Fut8_SH3"/>
</dbReference>
<dbReference type="CDD" id="cd11792">
    <property type="entry name" value="SH3_Fut8"/>
    <property type="match status" value="1"/>
</dbReference>
<dbReference type="Pfam" id="PF14604">
    <property type="entry name" value="SH3_9"/>
    <property type="match status" value="1"/>
</dbReference>
<sequence>MQSLRGDAGYSFRSLDDIYYYGGQQEHLLVAVYPHSPKAPFEIELREGDLISIAGNHWDGFSLGTNKRTGHTGVFPSFKARERWKE</sequence>
<gene>
    <name evidence="4" type="ORF">SBAD_LOCUS12794</name>
</gene>
<evidence type="ECO:0000256" key="1">
    <source>
        <dbReference type="ARBA" id="ARBA00022443"/>
    </source>
</evidence>
<keyword evidence="5" id="KW-1185">Reference proteome</keyword>
<dbReference type="PROSITE" id="PS50002">
    <property type="entry name" value="SH3"/>
    <property type="match status" value="1"/>
</dbReference>
<dbReference type="SUPFAM" id="SSF50044">
    <property type="entry name" value="SH3-domain"/>
    <property type="match status" value="1"/>
</dbReference>
<accession>A0A183JA96</accession>
<dbReference type="InterPro" id="IPR036028">
    <property type="entry name" value="SH3-like_dom_sf"/>
</dbReference>
<dbReference type="Gene3D" id="2.30.30.40">
    <property type="entry name" value="SH3 Domains"/>
    <property type="match status" value="1"/>
</dbReference>
<evidence type="ECO:0000313" key="6">
    <source>
        <dbReference type="WBParaSite" id="SBAD_0001320701-mRNA-1"/>
    </source>
</evidence>
<dbReference type="AlphaFoldDB" id="A0A183JA96"/>
<dbReference type="InterPro" id="IPR001452">
    <property type="entry name" value="SH3_domain"/>
</dbReference>
<name>A0A183JA96_9BILA</name>
<dbReference type="EMBL" id="UZAM01018844">
    <property type="protein sequence ID" value="VDP51843.1"/>
    <property type="molecule type" value="Genomic_DNA"/>
</dbReference>
<dbReference type="OrthoDB" id="2014825at2759"/>